<evidence type="ECO:0000259" key="2">
    <source>
        <dbReference type="Pfam" id="PF03221"/>
    </source>
</evidence>
<reference evidence="3 4" key="1">
    <citation type="journal article" date="2019" name="Sci. Rep.">
        <title>Orb-weaving spider Araneus ventricosus genome elucidates the spidroin gene catalogue.</title>
        <authorList>
            <person name="Kono N."/>
            <person name="Nakamura H."/>
            <person name="Ohtoshi R."/>
            <person name="Moran D.A.P."/>
            <person name="Shinohara A."/>
            <person name="Yoshida Y."/>
            <person name="Fujiwara M."/>
            <person name="Mori M."/>
            <person name="Tomita M."/>
            <person name="Arakawa K."/>
        </authorList>
    </citation>
    <scope>NUCLEOTIDE SEQUENCE [LARGE SCALE GENOMIC DNA]</scope>
</reference>
<feature type="domain" description="HTH CENPB-type" evidence="2">
    <location>
        <begin position="21"/>
        <end position="51"/>
    </location>
</feature>
<dbReference type="EMBL" id="BGPR01003495">
    <property type="protein sequence ID" value="GBM88839.1"/>
    <property type="molecule type" value="Genomic_DNA"/>
</dbReference>
<keyword evidence="4" id="KW-1185">Reference proteome</keyword>
<dbReference type="GO" id="GO:0003677">
    <property type="term" value="F:DNA binding"/>
    <property type="evidence" value="ECO:0007669"/>
    <property type="project" value="UniProtKB-KW"/>
</dbReference>
<dbReference type="GO" id="GO:0005634">
    <property type="term" value="C:nucleus"/>
    <property type="evidence" value="ECO:0007669"/>
    <property type="project" value="TreeGrafter"/>
</dbReference>
<dbReference type="PANTHER" id="PTHR19303">
    <property type="entry name" value="TRANSPOSON"/>
    <property type="match status" value="1"/>
</dbReference>
<accession>A0A4Y2JH96</accession>
<gene>
    <name evidence="3" type="ORF">AVEN_178436_1</name>
</gene>
<name>A0A4Y2JH96_ARAVE</name>
<dbReference type="PANTHER" id="PTHR19303:SF73">
    <property type="entry name" value="PROTEIN PDC2"/>
    <property type="match status" value="1"/>
</dbReference>
<dbReference type="InterPro" id="IPR050863">
    <property type="entry name" value="CenT-Element_Derived"/>
</dbReference>
<dbReference type="InterPro" id="IPR006600">
    <property type="entry name" value="HTH_CenpB_DNA-bd_dom"/>
</dbReference>
<evidence type="ECO:0000313" key="3">
    <source>
        <dbReference type="EMBL" id="GBM88839.1"/>
    </source>
</evidence>
<protein>
    <recommendedName>
        <fullName evidence="2">HTH CENPB-type domain-containing protein</fullName>
    </recommendedName>
</protein>
<dbReference type="Proteomes" id="UP000499080">
    <property type="component" value="Unassembled WGS sequence"/>
</dbReference>
<evidence type="ECO:0000256" key="1">
    <source>
        <dbReference type="ARBA" id="ARBA00023125"/>
    </source>
</evidence>
<evidence type="ECO:0000313" key="4">
    <source>
        <dbReference type="Proteomes" id="UP000499080"/>
    </source>
</evidence>
<keyword evidence="1" id="KW-0238">DNA-binding</keyword>
<dbReference type="OrthoDB" id="9909311at2759"/>
<proteinExistence type="predicted"/>
<organism evidence="3 4">
    <name type="scientific">Araneus ventricosus</name>
    <name type="common">Orbweaver spider</name>
    <name type="synonym">Epeira ventricosa</name>
    <dbReference type="NCBI Taxonomy" id="182803"/>
    <lineage>
        <taxon>Eukaryota</taxon>
        <taxon>Metazoa</taxon>
        <taxon>Ecdysozoa</taxon>
        <taxon>Arthropoda</taxon>
        <taxon>Chelicerata</taxon>
        <taxon>Arachnida</taxon>
        <taxon>Araneae</taxon>
        <taxon>Araneomorphae</taxon>
        <taxon>Entelegynae</taxon>
        <taxon>Araneoidea</taxon>
        <taxon>Araneidae</taxon>
        <taxon>Araneus</taxon>
    </lineage>
</organism>
<comment type="caution">
    <text evidence="3">The sequence shown here is derived from an EMBL/GenBank/DDBJ whole genome shotgun (WGS) entry which is preliminary data.</text>
</comment>
<dbReference type="Pfam" id="PF03221">
    <property type="entry name" value="HTH_Tnp_Tc5"/>
    <property type="match status" value="1"/>
</dbReference>
<sequence>MPDHEIRRYLDPYYKPKLKILQKTDFHADTDFHASNRWLESFRKRHGISFKAICGEAGDASDETVNTWIKKIEKLIEGYEPQNIVNADESGIFFVAYQQNLYVKKANCTGEVPIDNVNDIIRRHMNNYSSDDDECNINEDISDEELSIKSYGSFLDTVSELEKFALSQGDAEMLELLKNTTILME</sequence>
<dbReference type="AlphaFoldDB" id="A0A4Y2JH96"/>